<comment type="cofactor">
    <cofactor evidence="1 4">
        <name>pyridoxal 5'-phosphate</name>
        <dbReference type="ChEBI" id="CHEBI:597326"/>
    </cofactor>
</comment>
<reference evidence="6 7" key="1">
    <citation type="submission" date="2023-03" db="EMBL/GenBank/DDBJ databases">
        <title>NovoSphingobium album sp. nov. isolated from polycyclic aromatic hydrocarbons- and heavy-metal polluted soil.</title>
        <authorList>
            <person name="Liu Z."/>
            <person name="Wang K."/>
        </authorList>
    </citation>
    <scope>NUCLEOTIDE SEQUENCE [LARGE SCALE GENOMIC DNA]</scope>
    <source>
        <strain evidence="6 7">H3SJ31-1</strain>
    </source>
</reference>
<dbReference type="NCBIfam" id="NF047599">
    <property type="entry name" value="SerpalmtaseBetaP"/>
    <property type="match status" value="1"/>
</dbReference>
<dbReference type="InterPro" id="IPR001917">
    <property type="entry name" value="Aminotrans_II_pyridoxalP_BS"/>
</dbReference>
<comment type="similarity">
    <text evidence="4">Belongs to the class-II pyridoxal-phosphate-dependent aminotransferase family.</text>
</comment>
<dbReference type="Pfam" id="PF00155">
    <property type="entry name" value="Aminotran_1_2"/>
    <property type="match status" value="1"/>
</dbReference>
<protein>
    <submittedName>
        <fullName evidence="6">Aminotransferase class I/II-fold pyridoxal phosphate-dependent enzyme</fullName>
    </submittedName>
</protein>
<dbReference type="RefSeq" id="WP_275226872.1">
    <property type="nucleotide sequence ID" value="NZ_JARESE010000010.1"/>
</dbReference>
<feature type="domain" description="Aminotransferase class I/classII large" evidence="5">
    <location>
        <begin position="64"/>
        <end position="403"/>
    </location>
</feature>
<dbReference type="InterPro" id="IPR050087">
    <property type="entry name" value="AON_synthase_class-II"/>
</dbReference>
<dbReference type="CDD" id="cd06454">
    <property type="entry name" value="KBL_like"/>
    <property type="match status" value="1"/>
</dbReference>
<dbReference type="Proteomes" id="UP001216253">
    <property type="component" value="Unassembled WGS sequence"/>
</dbReference>
<evidence type="ECO:0000256" key="3">
    <source>
        <dbReference type="ARBA" id="ARBA00022898"/>
    </source>
</evidence>
<dbReference type="EMBL" id="JARESE010000010">
    <property type="protein sequence ID" value="MDE8650793.1"/>
    <property type="molecule type" value="Genomic_DNA"/>
</dbReference>
<dbReference type="SUPFAM" id="SSF53383">
    <property type="entry name" value="PLP-dependent transferases"/>
    <property type="match status" value="1"/>
</dbReference>
<dbReference type="GO" id="GO:0008483">
    <property type="term" value="F:transaminase activity"/>
    <property type="evidence" value="ECO:0007669"/>
    <property type="project" value="UniProtKB-KW"/>
</dbReference>
<evidence type="ECO:0000256" key="2">
    <source>
        <dbReference type="ARBA" id="ARBA00022679"/>
    </source>
</evidence>
<dbReference type="Gene3D" id="3.40.640.10">
    <property type="entry name" value="Type I PLP-dependent aspartate aminotransferase-like (Major domain)"/>
    <property type="match status" value="1"/>
</dbReference>
<accession>A0ABT5WL79</accession>
<keyword evidence="6" id="KW-0032">Aminotransferase</keyword>
<name>A0ABT5WL79_9SPHN</name>
<sequence length="416" mass="44819">MSEAINQPAPPLDTAAGAPDLFSRFDPLIQMRADLLASGVEDPFGLVMERVCSPTVAICNGRETILLGTYNYMGMTFDPDVIEAGRQALTDFGSGTTGSRVLNGTYLGHKQVEQALCDFYDMQHAMVFSTGYQANLGIISTIAGKGDYIVLDIDSHASIWDGCKMGDAEVVPFRHNDIEAMEKRLKRIPEGAGKLVVLEGVYSMLGDIAPLRQMIAVAKANGAMVLVDEAHSMGFIGPNGRGVAEDQGVLDQVDFVIGTFSKSVGTVGGFCVSNHPKFEILRLVCRPYVFTASLPPSVVATAYTSIRKLMHAGNKRAHLWENSRTLHKGLKDAGFQLGTQEPQSAIISVIMPDLERGAAMWEALLHEGLYVNLARPPATPANMTLLRCSLCAEHSAEQVGQIIGMFERAGKATGII</sequence>
<dbReference type="PANTHER" id="PTHR13693:SF3">
    <property type="entry name" value="LD36009P"/>
    <property type="match status" value="1"/>
</dbReference>
<gene>
    <name evidence="6" type="ORF">PYV00_03540</name>
</gene>
<evidence type="ECO:0000313" key="7">
    <source>
        <dbReference type="Proteomes" id="UP001216253"/>
    </source>
</evidence>
<dbReference type="InterPro" id="IPR015421">
    <property type="entry name" value="PyrdxlP-dep_Trfase_major"/>
</dbReference>
<dbReference type="PANTHER" id="PTHR13693">
    <property type="entry name" value="CLASS II AMINOTRANSFERASE/8-AMINO-7-OXONONANOATE SYNTHASE"/>
    <property type="match status" value="1"/>
</dbReference>
<dbReference type="Gene3D" id="3.90.1150.10">
    <property type="entry name" value="Aspartate Aminotransferase, domain 1"/>
    <property type="match status" value="1"/>
</dbReference>
<organism evidence="6 7">
    <name type="scientific">Novosphingobium album</name>
    <name type="common">ex Liu et al. 2023</name>
    <dbReference type="NCBI Taxonomy" id="3031130"/>
    <lineage>
        <taxon>Bacteria</taxon>
        <taxon>Pseudomonadati</taxon>
        <taxon>Pseudomonadota</taxon>
        <taxon>Alphaproteobacteria</taxon>
        <taxon>Sphingomonadales</taxon>
        <taxon>Sphingomonadaceae</taxon>
        <taxon>Novosphingobium</taxon>
    </lineage>
</organism>
<keyword evidence="2" id="KW-0808">Transferase</keyword>
<dbReference type="InterPro" id="IPR015424">
    <property type="entry name" value="PyrdxlP-dep_Trfase"/>
</dbReference>
<evidence type="ECO:0000313" key="6">
    <source>
        <dbReference type="EMBL" id="MDE8650793.1"/>
    </source>
</evidence>
<dbReference type="InterPro" id="IPR004839">
    <property type="entry name" value="Aminotransferase_I/II_large"/>
</dbReference>
<dbReference type="InterPro" id="IPR015422">
    <property type="entry name" value="PyrdxlP-dep_Trfase_small"/>
</dbReference>
<dbReference type="PROSITE" id="PS00599">
    <property type="entry name" value="AA_TRANSFER_CLASS_2"/>
    <property type="match status" value="1"/>
</dbReference>
<evidence type="ECO:0000259" key="5">
    <source>
        <dbReference type="Pfam" id="PF00155"/>
    </source>
</evidence>
<keyword evidence="7" id="KW-1185">Reference proteome</keyword>
<evidence type="ECO:0000256" key="1">
    <source>
        <dbReference type="ARBA" id="ARBA00001933"/>
    </source>
</evidence>
<proteinExistence type="inferred from homology"/>
<comment type="caution">
    <text evidence="6">The sequence shown here is derived from an EMBL/GenBank/DDBJ whole genome shotgun (WGS) entry which is preliminary data.</text>
</comment>
<keyword evidence="3 4" id="KW-0663">Pyridoxal phosphate</keyword>
<dbReference type="NCBIfam" id="NF047603">
    <property type="entry name" value="SerpalmtaseAlphaP"/>
    <property type="match status" value="1"/>
</dbReference>
<evidence type="ECO:0000256" key="4">
    <source>
        <dbReference type="RuleBase" id="RU003693"/>
    </source>
</evidence>